<name>A0A1Y2HQW7_9FUNG</name>
<comment type="caution">
    <text evidence="2">The sequence shown here is derived from an EMBL/GenBank/DDBJ whole genome shotgun (WGS) entry which is preliminary data.</text>
</comment>
<keyword evidence="1" id="KW-1133">Transmembrane helix</keyword>
<keyword evidence="3" id="KW-1185">Reference proteome</keyword>
<accession>A0A1Y2HQW7</accession>
<dbReference type="AlphaFoldDB" id="A0A1Y2HQW7"/>
<proteinExistence type="predicted"/>
<dbReference type="Proteomes" id="UP000193411">
    <property type="component" value="Unassembled WGS sequence"/>
</dbReference>
<feature type="transmembrane region" description="Helical" evidence="1">
    <location>
        <begin position="42"/>
        <end position="64"/>
    </location>
</feature>
<organism evidence="2 3">
    <name type="scientific">Catenaria anguillulae PL171</name>
    <dbReference type="NCBI Taxonomy" id="765915"/>
    <lineage>
        <taxon>Eukaryota</taxon>
        <taxon>Fungi</taxon>
        <taxon>Fungi incertae sedis</taxon>
        <taxon>Blastocladiomycota</taxon>
        <taxon>Blastocladiomycetes</taxon>
        <taxon>Blastocladiales</taxon>
        <taxon>Catenariaceae</taxon>
        <taxon>Catenaria</taxon>
    </lineage>
</organism>
<feature type="transmembrane region" description="Helical" evidence="1">
    <location>
        <begin position="163"/>
        <end position="181"/>
    </location>
</feature>
<sequence length="186" mass="20715">MSPAPQVDNTNIGPLPPISRNPYTSSSFLGGTQFENGKQKSLWIATYTSMLLWMLMLLILYMVAGSRKRQPATMTSARPVEGRPMTEVTTVEVYEKQNTMADRFRRAVRAARLNFILIFSATVITALGYGPTGGTVAMTWVAFAVGCLWVLAELFTDSHWLRLICSLIIFPLVAIIYGLAFRSRID</sequence>
<feature type="transmembrane region" description="Helical" evidence="1">
    <location>
        <begin position="113"/>
        <end position="131"/>
    </location>
</feature>
<keyword evidence="1" id="KW-0812">Transmembrane</keyword>
<evidence type="ECO:0000313" key="3">
    <source>
        <dbReference type="Proteomes" id="UP000193411"/>
    </source>
</evidence>
<dbReference type="OrthoDB" id="5554024at2759"/>
<evidence type="ECO:0000313" key="2">
    <source>
        <dbReference type="EMBL" id="ORZ36998.1"/>
    </source>
</evidence>
<reference evidence="2 3" key="1">
    <citation type="submission" date="2016-07" db="EMBL/GenBank/DDBJ databases">
        <title>Pervasive Adenine N6-methylation of Active Genes in Fungi.</title>
        <authorList>
            <consortium name="DOE Joint Genome Institute"/>
            <person name="Mondo S.J."/>
            <person name="Dannebaum R.O."/>
            <person name="Kuo R.C."/>
            <person name="Labutti K."/>
            <person name="Haridas S."/>
            <person name="Kuo A."/>
            <person name="Salamov A."/>
            <person name="Ahrendt S.R."/>
            <person name="Lipzen A."/>
            <person name="Sullivan W."/>
            <person name="Andreopoulos W.B."/>
            <person name="Clum A."/>
            <person name="Lindquist E."/>
            <person name="Daum C."/>
            <person name="Ramamoorthy G.K."/>
            <person name="Gryganskyi A."/>
            <person name="Culley D."/>
            <person name="Magnuson J.K."/>
            <person name="James T.Y."/>
            <person name="O'Malley M.A."/>
            <person name="Stajich J.E."/>
            <person name="Spatafora J.W."/>
            <person name="Visel A."/>
            <person name="Grigoriev I.V."/>
        </authorList>
    </citation>
    <scope>NUCLEOTIDE SEQUENCE [LARGE SCALE GENOMIC DNA]</scope>
    <source>
        <strain evidence="2 3">PL171</strain>
    </source>
</reference>
<evidence type="ECO:0000256" key="1">
    <source>
        <dbReference type="SAM" id="Phobius"/>
    </source>
</evidence>
<protein>
    <submittedName>
        <fullName evidence="2">Uncharacterized protein</fullName>
    </submittedName>
</protein>
<dbReference type="EMBL" id="MCFL01000014">
    <property type="protein sequence ID" value="ORZ36998.1"/>
    <property type="molecule type" value="Genomic_DNA"/>
</dbReference>
<gene>
    <name evidence="2" type="ORF">BCR44DRAFT_28961</name>
</gene>
<keyword evidence="1" id="KW-0472">Membrane</keyword>